<evidence type="ECO:0000256" key="1">
    <source>
        <dbReference type="ARBA" id="ARBA00008279"/>
    </source>
</evidence>
<dbReference type="CDD" id="cd01895">
    <property type="entry name" value="EngA2"/>
    <property type="match status" value="1"/>
</dbReference>
<dbReference type="Gene3D" id="3.30.300.20">
    <property type="match status" value="1"/>
</dbReference>
<feature type="binding site" evidence="8">
    <location>
        <begin position="255"/>
        <end position="262"/>
    </location>
    <ligand>
        <name>GTP</name>
        <dbReference type="ChEBI" id="CHEBI:37565"/>
        <label>2</label>
    </ligand>
</feature>
<dbReference type="InterPro" id="IPR015946">
    <property type="entry name" value="KH_dom-like_a/b"/>
</dbReference>
<dbReference type="PRINTS" id="PR00326">
    <property type="entry name" value="GTP1OBG"/>
</dbReference>
<dbReference type="Pfam" id="PF01926">
    <property type="entry name" value="MMR_HSR1"/>
    <property type="match status" value="2"/>
</dbReference>
<keyword evidence="3 8" id="KW-0690">Ribosome biogenesis</keyword>
<keyword evidence="13" id="KW-1185">Reference proteome</keyword>
<dbReference type="PIRSF" id="PIRSF006485">
    <property type="entry name" value="GTP-binding_EngA"/>
    <property type="match status" value="1"/>
</dbReference>
<dbReference type="Proteomes" id="UP000642819">
    <property type="component" value="Unassembled WGS sequence"/>
</dbReference>
<dbReference type="NCBIfam" id="TIGR03594">
    <property type="entry name" value="GTPase_EngA"/>
    <property type="match status" value="1"/>
</dbReference>
<keyword evidence="6 8" id="KW-0342">GTP-binding</keyword>
<comment type="function">
    <text evidence="8 10">GTPase that plays an essential role in the late steps of ribosome biogenesis.</text>
</comment>
<evidence type="ECO:0000256" key="5">
    <source>
        <dbReference type="ARBA" id="ARBA00022741"/>
    </source>
</evidence>
<comment type="subunit">
    <text evidence="8">Associates with the 50S ribosomal subunit.</text>
</comment>
<accession>A0ABQ3GK19</accession>
<feature type="binding site" evidence="8">
    <location>
        <begin position="302"/>
        <end position="306"/>
    </location>
    <ligand>
        <name>GTP</name>
        <dbReference type="ChEBI" id="CHEBI:37565"/>
        <label>2</label>
    </ligand>
</feature>
<evidence type="ECO:0000313" key="12">
    <source>
        <dbReference type="EMBL" id="GHD08896.1"/>
    </source>
</evidence>
<dbReference type="CDD" id="cd01894">
    <property type="entry name" value="EngA1"/>
    <property type="match status" value="1"/>
</dbReference>
<dbReference type="InterPro" id="IPR031166">
    <property type="entry name" value="G_ENGA"/>
</dbReference>
<evidence type="ECO:0000313" key="13">
    <source>
        <dbReference type="Proteomes" id="UP000642819"/>
    </source>
</evidence>
<dbReference type="EMBL" id="BMXK01000008">
    <property type="protein sequence ID" value="GHD08896.1"/>
    <property type="molecule type" value="Genomic_DNA"/>
</dbReference>
<dbReference type="PROSITE" id="PS51712">
    <property type="entry name" value="G_ENGA"/>
    <property type="match status" value="2"/>
</dbReference>
<keyword evidence="5 8" id="KW-0547">Nucleotide-binding</keyword>
<name>A0ABQ3GK19_9MICC</name>
<keyword evidence="4 10" id="KW-0677">Repeat</keyword>
<reference evidence="13" key="1">
    <citation type="journal article" date="2019" name="Int. J. Syst. Evol. Microbiol.">
        <title>The Global Catalogue of Microorganisms (GCM) 10K type strain sequencing project: providing services to taxonomists for standard genome sequencing and annotation.</title>
        <authorList>
            <consortium name="The Broad Institute Genomics Platform"/>
            <consortium name="The Broad Institute Genome Sequencing Center for Infectious Disease"/>
            <person name="Wu L."/>
            <person name="Ma J."/>
        </authorList>
    </citation>
    <scope>NUCLEOTIDE SEQUENCE [LARGE SCALE GENOMIC DNA]</scope>
    <source>
        <strain evidence="13">KCTC 19466</strain>
    </source>
</reference>
<feature type="binding site" evidence="8">
    <location>
        <begin position="189"/>
        <end position="192"/>
    </location>
    <ligand>
        <name>GTP</name>
        <dbReference type="ChEBI" id="CHEBI:37565"/>
        <label>1</label>
    </ligand>
</feature>
<dbReference type="SUPFAM" id="SSF52540">
    <property type="entry name" value="P-loop containing nucleoside triphosphate hydrolases"/>
    <property type="match status" value="2"/>
</dbReference>
<dbReference type="Gene3D" id="3.40.50.300">
    <property type="entry name" value="P-loop containing nucleotide triphosphate hydrolases"/>
    <property type="match status" value="2"/>
</dbReference>
<dbReference type="InterPro" id="IPR016484">
    <property type="entry name" value="GTPase_Der"/>
</dbReference>
<evidence type="ECO:0000256" key="6">
    <source>
        <dbReference type="ARBA" id="ARBA00023134"/>
    </source>
</evidence>
<protein>
    <recommendedName>
        <fullName evidence="2 8">GTPase Der</fullName>
    </recommendedName>
    <alternativeName>
        <fullName evidence="7 8">GTP-binding protein EngA</fullName>
    </alternativeName>
</protein>
<feature type="binding site" evidence="8">
    <location>
        <begin position="367"/>
        <end position="370"/>
    </location>
    <ligand>
        <name>GTP</name>
        <dbReference type="ChEBI" id="CHEBI:37565"/>
        <label>2</label>
    </ligand>
</feature>
<evidence type="ECO:0000256" key="9">
    <source>
        <dbReference type="PROSITE-ProRule" id="PRU01049"/>
    </source>
</evidence>
<evidence type="ECO:0000256" key="2">
    <source>
        <dbReference type="ARBA" id="ARBA00020953"/>
    </source>
</evidence>
<evidence type="ECO:0000256" key="10">
    <source>
        <dbReference type="RuleBase" id="RU004481"/>
    </source>
</evidence>
<feature type="domain" description="EngA-type G" evidence="11">
    <location>
        <begin position="249"/>
        <end position="422"/>
    </location>
</feature>
<dbReference type="PANTHER" id="PTHR43834:SF6">
    <property type="entry name" value="GTPASE DER"/>
    <property type="match status" value="1"/>
</dbReference>
<dbReference type="NCBIfam" id="TIGR00231">
    <property type="entry name" value="small_GTP"/>
    <property type="match status" value="2"/>
</dbReference>
<dbReference type="PANTHER" id="PTHR43834">
    <property type="entry name" value="GTPASE DER"/>
    <property type="match status" value="1"/>
</dbReference>
<dbReference type="InterPro" id="IPR006073">
    <property type="entry name" value="GTP-bd"/>
</dbReference>
<dbReference type="InterPro" id="IPR027417">
    <property type="entry name" value="P-loop_NTPase"/>
</dbReference>
<dbReference type="InterPro" id="IPR032859">
    <property type="entry name" value="KH_dom-like"/>
</dbReference>
<dbReference type="HAMAP" id="MF_00195">
    <property type="entry name" value="GTPase_Der"/>
    <property type="match status" value="1"/>
</dbReference>
<feature type="domain" description="EngA-type G" evidence="11">
    <location>
        <begin position="74"/>
        <end position="237"/>
    </location>
</feature>
<evidence type="ECO:0000259" key="11">
    <source>
        <dbReference type="PROSITE" id="PS51712"/>
    </source>
</evidence>
<dbReference type="RefSeq" id="WP_189350320.1">
    <property type="nucleotide sequence ID" value="NZ_BMXK01000008.1"/>
</dbReference>
<dbReference type="Pfam" id="PF14714">
    <property type="entry name" value="KH_dom-like"/>
    <property type="match status" value="1"/>
</dbReference>
<evidence type="ECO:0000256" key="3">
    <source>
        <dbReference type="ARBA" id="ARBA00022517"/>
    </source>
</evidence>
<dbReference type="InterPro" id="IPR003593">
    <property type="entry name" value="AAA+_ATPase"/>
</dbReference>
<dbReference type="SMART" id="SM00382">
    <property type="entry name" value="AAA"/>
    <property type="match status" value="2"/>
</dbReference>
<sequence>MTDSAYQGDGEEYLPAGDDHVAERFSEISDEDAEARVASLRAGLGDYELDEEDAALLDADGEDFLDDEDGEVAPVVAIIGRPNVGKSTLVNRIIGRREAVVEDVPGVTRDRVAYQAEWMGRDFTLVDTGGWEHDAKGLQARVAEQAEIAADVADAVIFVVDAMVGATATDESVVKMLRRIKKPVFVVANKIDDFNQEAESHALWSLGFGQPYPVSALHGRGTADLLDDLMKKLPEFSAYGGLVPRGGPRRVALLGRPNVGKSSLLNKLAGSERVVVDNFAGTTRDPVDELVELGGRTWRFVDTAGIRRRQHMAHGSDYYASLRTQSALDKAEVAVVLLAVDEVLSEQDVRILQMTIDSGRALVLAFNKWDMLDDERRYYLEREIERDLAHVEWAPRVNMSAKTGWHKDKLVPALDAALESWDTRIPTGKLNAFLGELVAAHPHPVRGGKQPRILFATQASARPPRFVLFTTGFLDPGYRRFITRRLRETFGFPGTPIEIAMRVREKRGRPGR</sequence>
<comment type="similarity">
    <text evidence="1 8 9 10">Belongs to the TRAFAC class TrmE-Era-EngA-EngB-Septin-like GTPase superfamily. EngA (Der) GTPase family.</text>
</comment>
<gene>
    <name evidence="8 12" type="primary">der</name>
    <name evidence="12" type="ORF">GCM10008096_21100</name>
</gene>
<evidence type="ECO:0000256" key="7">
    <source>
        <dbReference type="ARBA" id="ARBA00032345"/>
    </source>
</evidence>
<dbReference type="InterPro" id="IPR005225">
    <property type="entry name" value="Small_GTP-bd"/>
</dbReference>
<evidence type="ECO:0000256" key="8">
    <source>
        <dbReference type="HAMAP-Rule" id="MF_00195"/>
    </source>
</evidence>
<comment type="caution">
    <text evidence="12">The sequence shown here is derived from an EMBL/GenBank/DDBJ whole genome shotgun (WGS) entry which is preliminary data.</text>
</comment>
<feature type="binding site" evidence="8">
    <location>
        <begin position="80"/>
        <end position="87"/>
    </location>
    <ligand>
        <name>GTP</name>
        <dbReference type="ChEBI" id="CHEBI:37565"/>
        <label>1</label>
    </ligand>
</feature>
<proteinExistence type="inferred from homology"/>
<organism evidence="12 13">
    <name type="scientific">Zhihengliuella salsuginis</name>
    <dbReference type="NCBI Taxonomy" id="578222"/>
    <lineage>
        <taxon>Bacteria</taxon>
        <taxon>Bacillati</taxon>
        <taxon>Actinomycetota</taxon>
        <taxon>Actinomycetes</taxon>
        <taxon>Micrococcales</taxon>
        <taxon>Micrococcaceae</taxon>
        <taxon>Zhihengliuella</taxon>
    </lineage>
</organism>
<evidence type="ECO:0000256" key="4">
    <source>
        <dbReference type="ARBA" id="ARBA00022737"/>
    </source>
</evidence>
<dbReference type="NCBIfam" id="NF002828">
    <property type="entry name" value="PRK03003.1"/>
    <property type="match status" value="1"/>
</dbReference>
<feature type="binding site" evidence="8">
    <location>
        <begin position="127"/>
        <end position="131"/>
    </location>
    <ligand>
        <name>GTP</name>
        <dbReference type="ChEBI" id="CHEBI:37565"/>
        <label>1</label>
    </ligand>
</feature>